<dbReference type="InterPro" id="IPR044574">
    <property type="entry name" value="ARIP4-like"/>
</dbReference>
<evidence type="ECO:0000256" key="6">
    <source>
        <dbReference type="ARBA" id="ARBA00022840"/>
    </source>
</evidence>
<dbReference type="Gene3D" id="3.40.50.300">
    <property type="entry name" value="P-loop containing nucleotide triphosphate hydrolases"/>
    <property type="match status" value="2"/>
</dbReference>
<dbReference type="PROSITE" id="PS51194">
    <property type="entry name" value="HELICASE_CTER"/>
    <property type="match status" value="1"/>
</dbReference>
<keyword evidence="7" id="KW-0238">DNA-binding</keyword>
<dbReference type="SUPFAM" id="SSF52540">
    <property type="entry name" value="P-loop containing nucleoside triphosphate hydrolases"/>
    <property type="match status" value="2"/>
</dbReference>
<evidence type="ECO:0000313" key="13">
    <source>
        <dbReference type="Proteomes" id="UP000663828"/>
    </source>
</evidence>
<dbReference type="Gene3D" id="3.40.50.10810">
    <property type="entry name" value="Tandem AAA-ATPase domain"/>
    <property type="match status" value="1"/>
</dbReference>
<evidence type="ECO:0008006" key="14">
    <source>
        <dbReference type="Google" id="ProtNLM"/>
    </source>
</evidence>
<accession>A0A814UHS2</accession>
<evidence type="ECO:0000256" key="7">
    <source>
        <dbReference type="ARBA" id="ARBA00023125"/>
    </source>
</evidence>
<dbReference type="Pfam" id="PF00176">
    <property type="entry name" value="SNF2-rel_dom"/>
    <property type="match status" value="1"/>
</dbReference>
<keyword evidence="6" id="KW-0067">ATP-binding</keyword>
<feature type="compositionally biased region" description="Low complexity" evidence="9">
    <location>
        <begin position="417"/>
        <end position="471"/>
    </location>
</feature>
<evidence type="ECO:0000256" key="3">
    <source>
        <dbReference type="ARBA" id="ARBA00022741"/>
    </source>
</evidence>
<evidence type="ECO:0000256" key="9">
    <source>
        <dbReference type="SAM" id="MobiDB-lite"/>
    </source>
</evidence>
<keyword evidence="13" id="KW-1185">Reference proteome</keyword>
<feature type="compositionally biased region" description="Polar residues" evidence="9">
    <location>
        <begin position="1618"/>
        <end position="1629"/>
    </location>
</feature>
<feature type="region of interest" description="Disordered" evidence="9">
    <location>
        <begin position="48"/>
        <end position="74"/>
    </location>
</feature>
<dbReference type="Gene3D" id="1.20.120.850">
    <property type="entry name" value="SWI2/SNF2 ATPases, N-terminal domain"/>
    <property type="match status" value="1"/>
</dbReference>
<organism evidence="12 13">
    <name type="scientific">Adineta ricciae</name>
    <name type="common">Rotifer</name>
    <dbReference type="NCBI Taxonomy" id="249248"/>
    <lineage>
        <taxon>Eukaryota</taxon>
        <taxon>Metazoa</taxon>
        <taxon>Spiralia</taxon>
        <taxon>Gnathifera</taxon>
        <taxon>Rotifera</taxon>
        <taxon>Eurotatoria</taxon>
        <taxon>Bdelloidea</taxon>
        <taxon>Adinetida</taxon>
        <taxon>Adinetidae</taxon>
        <taxon>Adineta</taxon>
    </lineage>
</organism>
<evidence type="ECO:0000256" key="2">
    <source>
        <dbReference type="ARBA" id="ARBA00007025"/>
    </source>
</evidence>
<comment type="subcellular location">
    <subcellularLocation>
        <location evidence="1">Nucleus</location>
    </subcellularLocation>
</comment>
<keyword evidence="8" id="KW-0539">Nucleus</keyword>
<feature type="domain" description="Helicase C-terminal" evidence="11">
    <location>
        <begin position="1273"/>
        <end position="1472"/>
    </location>
</feature>
<dbReference type="GO" id="GO:0016887">
    <property type="term" value="F:ATP hydrolysis activity"/>
    <property type="evidence" value="ECO:0007669"/>
    <property type="project" value="InterPro"/>
</dbReference>
<dbReference type="InterPro" id="IPR049730">
    <property type="entry name" value="SNF2/RAD54-like_C"/>
</dbReference>
<dbReference type="PROSITE" id="PS51192">
    <property type="entry name" value="HELICASE_ATP_BIND_1"/>
    <property type="match status" value="1"/>
</dbReference>
<dbReference type="GO" id="GO:0003677">
    <property type="term" value="F:DNA binding"/>
    <property type="evidence" value="ECO:0007669"/>
    <property type="project" value="UniProtKB-KW"/>
</dbReference>
<dbReference type="PANTHER" id="PTHR45797">
    <property type="entry name" value="RAD54-LIKE"/>
    <property type="match status" value="1"/>
</dbReference>
<dbReference type="Pfam" id="PF00271">
    <property type="entry name" value="Helicase_C"/>
    <property type="match status" value="1"/>
</dbReference>
<dbReference type="GO" id="GO:0005634">
    <property type="term" value="C:nucleus"/>
    <property type="evidence" value="ECO:0007669"/>
    <property type="project" value="UniProtKB-SubCell"/>
</dbReference>
<dbReference type="InterPro" id="IPR000330">
    <property type="entry name" value="SNF2_N"/>
</dbReference>
<feature type="region of interest" description="Disordered" evidence="9">
    <location>
        <begin position="1616"/>
        <end position="1645"/>
    </location>
</feature>
<dbReference type="InterPro" id="IPR014001">
    <property type="entry name" value="Helicase_ATP-bd"/>
</dbReference>
<evidence type="ECO:0000259" key="11">
    <source>
        <dbReference type="PROSITE" id="PS51194"/>
    </source>
</evidence>
<feature type="compositionally biased region" description="Acidic residues" evidence="9">
    <location>
        <begin position="1147"/>
        <end position="1167"/>
    </location>
</feature>
<proteinExistence type="inferred from homology"/>
<dbReference type="SMART" id="SM00490">
    <property type="entry name" value="HELICc"/>
    <property type="match status" value="1"/>
</dbReference>
<keyword evidence="3" id="KW-0547">Nucleotide-binding</keyword>
<feature type="region of interest" description="Disordered" evidence="9">
    <location>
        <begin position="141"/>
        <end position="205"/>
    </location>
</feature>
<feature type="compositionally biased region" description="Polar residues" evidence="9">
    <location>
        <begin position="527"/>
        <end position="547"/>
    </location>
</feature>
<feature type="compositionally biased region" description="Acidic residues" evidence="9">
    <location>
        <begin position="616"/>
        <end position="628"/>
    </location>
</feature>
<dbReference type="InterPro" id="IPR027417">
    <property type="entry name" value="P-loop_NTPase"/>
</dbReference>
<dbReference type="EMBL" id="CAJNOR010001628">
    <property type="protein sequence ID" value="CAF1174798.1"/>
    <property type="molecule type" value="Genomic_DNA"/>
</dbReference>
<dbReference type="GO" id="GO:0005524">
    <property type="term" value="F:ATP binding"/>
    <property type="evidence" value="ECO:0007669"/>
    <property type="project" value="UniProtKB-KW"/>
</dbReference>
<evidence type="ECO:0000256" key="4">
    <source>
        <dbReference type="ARBA" id="ARBA00022801"/>
    </source>
</evidence>
<feature type="compositionally biased region" description="Low complexity" evidence="9">
    <location>
        <begin position="184"/>
        <end position="196"/>
    </location>
</feature>
<dbReference type="SMART" id="SM00487">
    <property type="entry name" value="DEXDc"/>
    <property type="match status" value="1"/>
</dbReference>
<dbReference type="CDD" id="cd18793">
    <property type="entry name" value="SF2_C_SNF"/>
    <property type="match status" value="1"/>
</dbReference>
<feature type="region of interest" description="Disordered" evidence="9">
    <location>
        <begin position="1126"/>
        <end position="1182"/>
    </location>
</feature>
<keyword evidence="5" id="KW-0347">Helicase</keyword>
<feature type="compositionally biased region" description="Acidic residues" evidence="9">
    <location>
        <begin position="1635"/>
        <end position="1645"/>
    </location>
</feature>
<keyword evidence="4" id="KW-0378">Hydrolase</keyword>
<protein>
    <recommendedName>
        <fullName evidence="14">Transcriptional regulator ATRX homolog</fullName>
    </recommendedName>
</protein>
<feature type="compositionally biased region" description="Low complexity" evidence="9">
    <location>
        <begin position="394"/>
        <end position="404"/>
    </location>
</feature>
<comment type="similarity">
    <text evidence="2">Belongs to the SNF2/RAD54 helicase family.</text>
</comment>
<feature type="region of interest" description="Disordered" evidence="9">
    <location>
        <begin position="387"/>
        <end position="639"/>
    </location>
</feature>
<dbReference type="InterPro" id="IPR001650">
    <property type="entry name" value="Helicase_C-like"/>
</dbReference>
<feature type="compositionally biased region" description="Low complexity" evidence="9">
    <location>
        <begin position="479"/>
        <end position="496"/>
    </location>
</feature>
<evidence type="ECO:0000256" key="1">
    <source>
        <dbReference type="ARBA" id="ARBA00004123"/>
    </source>
</evidence>
<gene>
    <name evidence="12" type="ORF">XAT740_LOCUS22238</name>
</gene>
<feature type="domain" description="Helicase ATP-binding" evidence="10">
    <location>
        <begin position="746"/>
        <end position="931"/>
    </location>
</feature>
<feature type="compositionally biased region" description="Acidic residues" evidence="9">
    <location>
        <begin position="584"/>
        <end position="602"/>
    </location>
</feature>
<dbReference type="PANTHER" id="PTHR45797:SF3">
    <property type="entry name" value="TRANSCRIPTIONAL REGULATOR ATRX HOMOLOG"/>
    <property type="match status" value="1"/>
</dbReference>
<dbReference type="Proteomes" id="UP000663828">
    <property type="component" value="Unassembled WGS sequence"/>
</dbReference>
<comment type="caution">
    <text evidence="12">The sequence shown here is derived from an EMBL/GenBank/DDBJ whole genome shotgun (WGS) entry which is preliminary data.</text>
</comment>
<name>A0A814UHS2_ADIRI</name>
<dbReference type="GO" id="GO:0004386">
    <property type="term" value="F:helicase activity"/>
    <property type="evidence" value="ECO:0007669"/>
    <property type="project" value="UniProtKB-KW"/>
</dbReference>
<evidence type="ECO:0000259" key="10">
    <source>
        <dbReference type="PROSITE" id="PS51192"/>
    </source>
</evidence>
<dbReference type="InterPro" id="IPR038718">
    <property type="entry name" value="SNF2-like_sf"/>
</dbReference>
<evidence type="ECO:0000256" key="5">
    <source>
        <dbReference type="ARBA" id="ARBA00022806"/>
    </source>
</evidence>
<reference evidence="12" key="1">
    <citation type="submission" date="2021-02" db="EMBL/GenBank/DDBJ databases">
        <authorList>
            <person name="Nowell W R."/>
        </authorList>
    </citation>
    <scope>NUCLEOTIDE SEQUENCE</scope>
</reference>
<feature type="compositionally biased region" description="Polar residues" evidence="9">
    <location>
        <begin position="156"/>
        <end position="165"/>
    </location>
</feature>
<evidence type="ECO:0000256" key="8">
    <source>
        <dbReference type="ARBA" id="ARBA00023242"/>
    </source>
</evidence>
<feature type="compositionally biased region" description="Polar residues" evidence="9">
    <location>
        <begin position="48"/>
        <end position="60"/>
    </location>
</feature>
<evidence type="ECO:0000313" key="12">
    <source>
        <dbReference type="EMBL" id="CAF1174798.1"/>
    </source>
</evidence>
<sequence>MTMSVCKVLFWVDEFKNNWLPQHIPNNHDLTGLIINKINELEHILTPENTPNVNESSDFNECQHEPEDTSHPDDIPIATVLSNHADEDIENQELFSWPSIRIERIPLAEAELYMPEEWKLVKPRRGKRKNQKKLPAIVSKGSTIKKSSRQMKTPLAPTQDTSANEATIAVRKSGRSRKIKKFESSSSLKSIPSIHSDQQKSRRKLRAKIGEDDDLFTLGNLSQTDHADGELDCEQVPRFIGQNGILSQTRKLNETTTQSTVDDDFIIISQSQKTIVSETFVNYSSNDPPIHPTLPDASIAEPMNILGDVSAAEREQMYQEIIENDDNESLLTSLNRTNENHPMTNNNNSLLDYHCCIEDISNDGIDLPPSSSSPSSAHVPLTTSMSALNDSKRSLNSSSNSDTSPLKKKAKIALKRNVTNSSSSSDDIDIPVTSTSRANTSTVTKVSAASTATVKPAQISPPISAQPAASATRIQIERSSSSSNEDSNGSDEILTTRTRKRRKKPASSERSNILKQMKRKTEERKNSVVTETIASTIPDKNNNTSHSENGKARNGAKKCSFQFSDDEDDDNTNHTELSHTNNTNEDDGETTESYEVENDNEDDHVNKNGNVKIEYNDDNDDDEEEEDDSPSKRKSGRKNIRKIIDDKELDTQTKQAVEAELERRKRIAEKQREYNEILIENSSNTVSKDNDPVNNSNRRLILEIDQNTNEPLIEVSPKLVQHLKPHQCDGIRFLWNNVFESIDAIQNKKHNGSGCILAHCMGLGKTLQVISFIHTMLNYDQITNVKTCLVLCPINAALNWSNEFESWLNDVEPPVDHYQLTTIKSNLRVTHLNYWYEHGGVMIMGYEMYRRLANGFGLKNKKIKAQAYKCLVDPGPDVIVADEGHILKNAQTALAKCLTKIKTSRRIVLTGTPLQNNLIEYYCMVSFIKPNLLGSQQEYINRFVNPIQNGQHRDSNEDDVRLMKRRACVLHELLTGFIDRKDYSLLKEYLPPKFEYIINIRLSDLQTNLYDLYLKYQQQQQQQNALTMKKDFKSAKLFADYQYLQKIWTHPFLLYPHFVDHWKKRMNRDEDDMIDDEDLEAMFTDEDEEMVEMKKKKTQKKKKESQKNFSGFLIDNVGDEDDKAAETTKKSKRTVSKSSNGSSKHDDEEEDDDDDDDDDDEVMPEMEFDSKSNASDDDNKVEIVKNYRTRSRTAANKEKQQMLKASNGINLNSDIFDTGNNNVRLNESTDDDPQENSDEPWSNEMREQFWFPFLDMLPDASEFDTELSGKFFLLKSILDKCAEIGDKILVFSRSLYTLNYIERFLYHLHTQNQQEYKKKCEARRQLRQILSTNDHLNEYIPQPTEWIRDQDYFRMDGQTDVMTRKRYAKAFNDESDLRARLFLISTLAGGIGINLVGSNRVIVFDASWNPSHDTQAIFRSYRFGQKKPVYIYRFLAQGTMEEKIYQRQVVKQSLSQRVIDDHQLDRHFTENDIKELYKFTPEQLPEQRSISNTDFNYAVPKDHLLLDLLYEHNQWIHSYHSHDSLLENKLDEGLSDDERRKALEEYENLKRLPDARQLTAQRLQQQQQQLTSSAMLQLPQLQQMYIDLFRSMSAEDQQSLDYTKMLQYAYELGLAPEKNSSLKPTTDSNEVVLLESDDEQTDNAQ</sequence>
<feature type="compositionally biased region" description="Basic and acidic residues" evidence="9">
    <location>
        <begin position="61"/>
        <end position="74"/>
    </location>
</feature>